<sequence>MVYLYLFICLPIGIFLALNTLHYFFYAVLGRLGRADDVTPSATGDVVRKIAVLVPAYKEDTVILDSVRANLGQDYPRDRFDIIVIADGFQPHTLTALAELPVRVLPVSFAVSTVTRALCAALDSLAPDAYDLVIVADADNHLAPDFLSRVNAAFAGGWRAIQGHRVAKNLDTRVALLDAVSEEINNHITRKGYRAAGLSATIIGSGMAVDLRLMKAAMSGLTTIGGFDKELAMKLAIGGHKIGYLEDAFVYDEKVAKRAVFEQQRTRWIAAQWQFVADYFRPGMGQLLRGQWLSGLKLVQEMALPKVLLLGLLGLVFGVSLLVGYAPATLALGGLLVLFVASLLLSIPGYLWKKLSFRDLGVVFSLMFSFIKAAFNMRRAFKSFMHTPHNA</sequence>
<name>A0A939JXS2_9BACT</name>
<evidence type="ECO:0000256" key="4">
    <source>
        <dbReference type="SAM" id="Phobius"/>
    </source>
</evidence>
<keyword evidence="4" id="KW-0472">Membrane</keyword>
<feature type="transmembrane region" description="Helical" evidence="4">
    <location>
        <begin position="332"/>
        <end position="352"/>
    </location>
</feature>
<dbReference type="GO" id="GO:0016757">
    <property type="term" value="F:glycosyltransferase activity"/>
    <property type="evidence" value="ECO:0007669"/>
    <property type="project" value="UniProtKB-KW"/>
</dbReference>
<dbReference type="SUPFAM" id="SSF53448">
    <property type="entry name" value="Nucleotide-diphospho-sugar transferases"/>
    <property type="match status" value="1"/>
</dbReference>
<comment type="similarity">
    <text evidence="1">Belongs to the glycosyltransferase 2 family.</text>
</comment>
<dbReference type="Pfam" id="PF13641">
    <property type="entry name" value="Glyco_tranf_2_3"/>
    <property type="match status" value="1"/>
</dbReference>
<organism evidence="5 6">
    <name type="scientific">Fibrella aquatilis</name>
    <dbReference type="NCBI Taxonomy" id="2817059"/>
    <lineage>
        <taxon>Bacteria</taxon>
        <taxon>Pseudomonadati</taxon>
        <taxon>Bacteroidota</taxon>
        <taxon>Cytophagia</taxon>
        <taxon>Cytophagales</taxon>
        <taxon>Spirosomataceae</taxon>
        <taxon>Fibrella</taxon>
    </lineage>
</organism>
<evidence type="ECO:0000256" key="3">
    <source>
        <dbReference type="ARBA" id="ARBA00022679"/>
    </source>
</evidence>
<dbReference type="RefSeq" id="WP_207337222.1">
    <property type="nucleotide sequence ID" value="NZ_JAFMYU010000018.1"/>
</dbReference>
<dbReference type="Gene3D" id="3.90.550.10">
    <property type="entry name" value="Spore Coat Polysaccharide Biosynthesis Protein SpsA, Chain A"/>
    <property type="match status" value="1"/>
</dbReference>
<evidence type="ECO:0000256" key="2">
    <source>
        <dbReference type="ARBA" id="ARBA00022676"/>
    </source>
</evidence>
<accession>A0A939JXS2</accession>
<dbReference type="InterPro" id="IPR029044">
    <property type="entry name" value="Nucleotide-diphossugar_trans"/>
</dbReference>
<reference evidence="5 6" key="1">
    <citation type="submission" date="2021-03" db="EMBL/GenBank/DDBJ databases">
        <title>Fibrella sp. HMF5036 genome sequencing and assembly.</title>
        <authorList>
            <person name="Kang H."/>
            <person name="Kim H."/>
            <person name="Bae S."/>
            <person name="Joh K."/>
        </authorList>
    </citation>
    <scope>NUCLEOTIDE SEQUENCE [LARGE SCALE GENOMIC DNA]</scope>
    <source>
        <strain evidence="5 6">HMF5036</strain>
    </source>
</reference>
<evidence type="ECO:0000256" key="1">
    <source>
        <dbReference type="ARBA" id="ARBA00006739"/>
    </source>
</evidence>
<feature type="transmembrane region" description="Helical" evidence="4">
    <location>
        <begin position="359"/>
        <end position="375"/>
    </location>
</feature>
<proteinExistence type="inferred from homology"/>
<feature type="transmembrane region" description="Helical" evidence="4">
    <location>
        <begin position="6"/>
        <end position="29"/>
    </location>
</feature>
<gene>
    <name evidence="5" type="ORF">J2I48_19785</name>
</gene>
<evidence type="ECO:0000313" key="6">
    <source>
        <dbReference type="Proteomes" id="UP000664795"/>
    </source>
</evidence>
<comment type="caution">
    <text evidence="5">The sequence shown here is derived from an EMBL/GenBank/DDBJ whole genome shotgun (WGS) entry which is preliminary data.</text>
</comment>
<dbReference type="EMBL" id="JAFMYU010000018">
    <property type="protein sequence ID" value="MBO0933262.1"/>
    <property type="molecule type" value="Genomic_DNA"/>
</dbReference>
<feature type="transmembrane region" description="Helical" evidence="4">
    <location>
        <begin position="307"/>
        <end position="326"/>
    </location>
</feature>
<protein>
    <submittedName>
        <fullName evidence="5">Glycosyltransferase</fullName>
    </submittedName>
</protein>
<dbReference type="Proteomes" id="UP000664795">
    <property type="component" value="Unassembled WGS sequence"/>
</dbReference>
<dbReference type="AlphaFoldDB" id="A0A939JXS2"/>
<keyword evidence="4" id="KW-0812">Transmembrane</keyword>
<dbReference type="PANTHER" id="PTHR43630">
    <property type="entry name" value="POLY-BETA-1,6-N-ACETYL-D-GLUCOSAMINE SYNTHASE"/>
    <property type="match status" value="1"/>
</dbReference>
<evidence type="ECO:0000313" key="5">
    <source>
        <dbReference type="EMBL" id="MBO0933262.1"/>
    </source>
</evidence>
<keyword evidence="2" id="KW-0328">Glycosyltransferase</keyword>
<keyword evidence="3" id="KW-0808">Transferase</keyword>
<keyword evidence="4" id="KW-1133">Transmembrane helix</keyword>
<keyword evidence="6" id="KW-1185">Reference proteome</keyword>
<dbReference type="PANTHER" id="PTHR43630:SF1">
    <property type="entry name" value="POLY-BETA-1,6-N-ACETYL-D-GLUCOSAMINE SYNTHASE"/>
    <property type="match status" value="1"/>
</dbReference>